<dbReference type="InterPro" id="IPR036638">
    <property type="entry name" value="HLH_DNA-bd_sf"/>
</dbReference>
<feature type="domain" description="BHLH" evidence="7">
    <location>
        <begin position="2"/>
        <end position="54"/>
    </location>
</feature>
<organism evidence="8 9">
    <name type="scientific">Larinioides sclopetarius</name>
    <dbReference type="NCBI Taxonomy" id="280406"/>
    <lineage>
        <taxon>Eukaryota</taxon>
        <taxon>Metazoa</taxon>
        <taxon>Ecdysozoa</taxon>
        <taxon>Arthropoda</taxon>
        <taxon>Chelicerata</taxon>
        <taxon>Arachnida</taxon>
        <taxon>Araneae</taxon>
        <taxon>Araneomorphae</taxon>
        <taxon>Entelegynae</taxon>
        <taxon>Araneoidea</taxon>
        <taxon>Araneidae</taxon>
        <taxon>Larinioides</taxon>
    </lineage>
</organism>
<comment type="subcellular location">
    <subcellularLocation>
        <location evidence="1">Nucleus</location>
    </subcellularLocation>
</comment>
<evidence type="ECO:0000313" key="8">
    <source>
        <dbReference type="EMBL" id="CAL1269701.1"/>
    </source>
</evidence>
<accession>A0AAV1ZD60</accession>
<dbReference type="CDD" id="cd19684">
    <property type="entry name" value="bHLH_dnHLH_ID"/>
    <property type="match status" value="1"/>
</dbReference>
<evidence type="ECO:0000256" key="6">
    <source>
        <dbReference type="SAM" id="MobiDB-lite"/>
    </source>
</evidence>
<dbReference type="GO" id="GO:0030154">
    <property type="term" value="P:cell differentiation"/>
    <property type="evidence" value="ECO:0007669"/>
    <property type="project" value="TreeGrafter"/>
</dbReference>
<dbReference type="GO" id="GO:0032922">
    <property type="term" value="P:circadian regulation of gene expression"/>
    <property type="evidence" value="ECO:0007669"/>
    <property type="project" value="TreeGrafter"/>
</dbReference>
<evidence type="ECO:0000256" key="4">
    <source>
        <dbReference type="ARBA" id="ARBA00023163"/>
    </source>
</evidence>
<dbReference type="InterPro" id="IPR011598">
    <property type="entry name" value="bHLH_dom"/>
</dbReference>
<keyword evidence="9" id="KW-1185">Reference proteome</keyword>
<evidence type="ECO:0000256" key="1">
    <source>
        <dbReference type="ARBA" id="ARBA00004123"/>
    </source>
</evidence>
<dbReference type="SUPFAM" id="SSF47459">
    <property type="entry name" value="HLH, helix-loop-helix DNA-binding domain"/>
    <property type="match status" value="1"/>
</dbReference>
<proteinExistence type="predicted"/>
<dbReference type="AlphaFoldDB" id="A0AAV1ZD60"/>
<dbReference type="Gene3D" id="4.10.280.10">
    <property type="entry name" value="Helix-loop-helix DNA-binding domain"/>
    <property type="match status" value="1"/>
</dbReference>
<reference evidence="8 9" key="1">
    <citation type="submission" date="2024-04" db="EMBL/GenBank/DDBJ databases">
        <authorList>
            <person name="Rising A."/>
            <person name="Reimegard J."/>
            <person name="Sonavane S."/>
            <person name="Akerstrom W."/>
            <person name="Nylinder S."/>
            <person name="Hedman E."/>
            <person name="Kallberg Y."/>
        </authorList>
    </citation>
    <scope>NUCLEOTIDE SEQUENCE [LARGE SCALE GENOMIC DNA]</scope>
</reference>
<comment type="caution">
    <text evidence="8">The sequence shown here is derived from an EMBL/GenBank/DDBJ whole genome shotgun (WGS) entry which is preliminary data.</text>
</comment>
<dbReference type="InterPro" id="IPR026052">
    <property type="entry name" value="DNA-bd_prot-inh"/>
</dbReference>
<dbReference type="Pfam" id="PF00010">
    <property type="entry name" value="HLH"/>
    <property type="match status" value="1"/>
</dbReference>
<evidence type="ECO:0000313" key="9">
    <source>
        <dbReference type="Proteomes" id="UP001497382"/>
    </source>
</evidence>
<dbReference type="EMBL" id="CAXIEN010000043">
    <property type="protein sequence ID" value="CAL1269701.1"/>
    <property type="molecule type" value="Genomic_DNA"/>
</dbReference>
<evidence type="ECO:0000256" key="2">
    <source>
        <dbReference type="ARBA" id="ARBA00022491"/>
    </source>
</evidence>
<dbReference type="Proteomes" id="UP001497382">
    <property type="component" value="Unassembled WGS sequence"/>
</dbReference>
<dbReference type="PANTHER" id="PTHR11723">
    <property type="entry name" value="DNA-BINDING PROTEIN INHIBITOR"/>
    <property type="match status" value="1"/>
</dbReference>
<evidence type="ECO:0000259" key="7">
    <source>
        <dbReference type="PROSITE" id="PS50888"/>
    </source>
</evidence>
<keyword evidence="5" id="KW-0539">Nucleus</keyword>
<keyword evidence="3" id="KW-0805">Transcription regulation</keyword>
<dbReference type="PANTHER" id="PTHR11723:SF17">
    <property type="entry name" value="PROTEIN EXTRA-MACROCHAETAE"/>
    <property type="match status" value="1"/>
</dbReference>
<feature type="region of interest" description="Disordered" evidence="6">
    <location>
        <begin position="64"/>
        <end position="90"/>
    </location>
</feature>
<evidence type="ECO:0000256" key="5">
    <source>
        <dbReference type="ARBA" id="ARBA00023242"/>
    </source>
</evidence>
<keyword evidence="4" id="KW-0804">Transcription</keyword>
<dbReference type="GO" id="GO:0000122">
    <property type="term" value="P:negative regulation of transcription by RNA polymerase II"/>
    <property type="evidence" value="ECO:0007669"/>
    <property type="project" value="InterPro"/>
</dbReference>
<dbReference type="PROSITE" id="PS50888">
    <property type="entry name" value="BHLH"/>
    <property type="match status" value="1"/>
</dbReference>
<dbReference type="GO" id="GO:0046983">
    <property type="term" value="F:protein dimerization activity"/>
    <property type="evidence" value="ECO:0007669"/>
    <property type="project" value="InterPro"/>
</dbReference>
<dbReference type="GO" id="GO:0005737">
    <property type="term" value="C:cytoplasm"/>
    <property type="evidence" value="ECO:0007669"/>
    <property type="project" value="InterPro"/>
</dbReference>
<keyword evidence="2" id="KW-0678">Repressor</keyword>
<name>A0AAV1ZD60_9ARAC</name>
<sequence>MSKTKRPRSHKDIAHDEIQALLTKLKEIVPNMPRNRKLSKLEIIQYVIDYIVDLQIALESHPSSHRGINARTGSSANRQPLGVISSPSNSAANKCVNQELEAPRPSNCSPPQAAGRTDPVDGEYRICISQTLTQLAALKSKSYSHRKAAFAASRYSLQVSIVLNLRTTANELTFSATDVSTSVFSNGWSTSWLDS</sequence>
<dbReference type="GO" id="GO:0005634">
    <property type="term" value="C:nucleus"/>
    <property type="evidence" value="ECO:0007669"/>
    <property type="project" value="UniProtKB-SubCell"/>
</dbReference>
<protein>
    <recommendedName>
        <fullName evidence="7">BHLH domain-containing protein</fullName>
    </recommendedName>
</protein>
<gene>
    <name evidence="8" type="ORF">LARSCL_LOCUS4883</name>
</gene>
<evidence type="ECO:0000256" key="3">
    <source>
        <dbReference type="ARBA" id="ARBA00023015"/>
    </source>
</evidence>